<keyword evidence="8" id="KW-1185">Reference proteome</keyword>
<keyword evidence="3" id="KW-0274">FAD</keyword>
<keyword evidence="2" id="KW-0285">Flavoprotein</keyword>
<name>A0A423W1T9_CYTCH</name>
<comment type="caution">
    <text evidence="7">The sequence shown here is derived from an EMBL/GenBank/DDBJ whole genome shotgun (WGS) entry which is preliminary data.</text>
</comment>
<evidence type="ECO:0000313" key="7">
    <source>
        <dbReference type="EMBL" id="ROV97316.1"/>
    </source>
</evidence>
<evidence type="ECO:0000256" key="4">
    <source>
        <dbReference type="ARBA" id="ARBA00023002"/>
    </source>
</evidence>
<dbReference type="STRING" id="252740.A0A423W1T9"/>
<dbReference type="Proteomes" id="UP000284375">
    <property type="component" value="Unassembled WGS sequence"/>
</dbReference>
<dbReference type="Gene3D" id="3.50.50.60">
    <property type="entry name" value="FAD/NAD(P)-binding domain"/>
    <property type="match status" value="1"/>
</dbReference>
<dbReference type="GO" id="GO:0004497">
    <property type="term" value="F:monooxygenase activity"/>
    <property type="evidence" value="ECO:0007669"/>
    <property type="project" value="UniProtKB-KW"/>
</dbReference>
<organism evidence="7 8">
    <name type="scientific">Cytospora chrysosperma</name>
    <name type="common">Cytospora canker fungus</name>
    <name type="synonym">Sphaeria chrysosperma</name>
    <dbReference type="NCBI Taxonomy" id="252740"/>
    <lineage>
        <taxon>Eukaryota</taxon>
        <taxon>Fungi</taxon>
        <taxon>Dikarya</taxon>
        <taxon>Ascomycota</taxon>
        <taxon>Pezizomycotina</taxon>
        <taxon>Sordariomycetes</taxon>
        <taxon>Sordariomycetidae</taxon>
        <taxon>Diaporthales</taxon>
        <taxon>Cytosporaceae</taxon>
        <taxon>Cytospora</taxon>
    </lineage>
</organism>
<dbReference type="AlphaFoldDB" id="A0A423W1T9"/>
<keyword evidence="5" id="KW-0503">Monooxygenase</keyword>
<evidence type="ECO:0000256" key="2">
    <source>
        <dbReference type="ARBA" id="ARBA00022630"/>
    </source>
</evidence>
<evidence type="ECO:0000256" key="3">
    <source>
        <dbReference type="ARBA" id="ARBA00022827"/>
    </source>
</evidence>
<reference evidence="7 8" key="1">
    <citation type="submission" date="2015-09" db="EMBL/GenBank/DDBJ databases">
        <title>Host preference determinants of Valsa canker pathogens revealed by comparative genomics.</title>
        <authorList>
            <person name="Yin Z."/>
            <person name="Huang L."/>
        </authorList>
    </citation>
    <scope>NUCLEOTIDE SEQUENCE [LARGE SCALE GENOMIC DNA]</scope>
    <source>
        <strain evidence="7 8">YSFL</strain>
    </source>
</reference>
<sequence>MANPPFQHVGIIGAGIGGLACAIAIRHHSQGTLKVTILESAAELGEIGAGIQMTPNAARLLQRWGVADVIGANLVTYGRLNLRTKDGRVVGRTDAPGAGGPERWAGAPWWLVHRMHLHDGLVQVARREGVELVTGARVAEVRYQVGGGERVHVRDVKGRAWEFDLVVGADGLNSVTRRTILPDVTPTPPTNLAAYRATVPMDKIKNDPVTRELVEKPTMNVWMGAKEGEEHGYVITYPISGGSVLNMVLSHHRSYPVFNVEEASLAEVRETYKFHDPRLRRLLEMLTDGVRRWPLLVTRCPTWSSPQKNVVLMGDAAHSMVNHLAQGAATAMEDGAFLGVMLREVAKGTITLQQAISKYEEERMPLADLKQQKSFVMGVVYHMEDGSPEQLARDAHMEAELRGEQLIRSPNMNADPDLWRTVFGYDPEEHAEKAVQEVLQKHELRNPITHVTREIADTYMNYWLPSGDLKVKSLL</sequence>
<evidence type="ECO:0000256" key="5">
    <source>
        <dbReference type="ARBA" id="ARBA00023033"/>
    </source>
</evidence>
<proteinExistence type="inferred from homology"/>
<dbReference type="EMBL" id="LJZO01000017">
    <property type="protein sequence ID" value="ROV97316.1"/>
    <property type="molecule type" value="Genomic_DNA"/>
</dbReference>
<dbReference type="PRINTS" id="PR00420">
    <property type="entry name" value="RNGMNOXGNASE"/>
</dbReference>
<dbReference type="SUPFAM" id="SSF51905">
    <property type="entry name" value="FAD/NAD(P)-binding domain"/>
    <property type="match status" value="1"/>
</dbReference>
<dbReference type="GO" id="GO:0071949">
    <property type="term" value="F:FAD binding"/>
    <property type="evidence" value="ECO:0007669"/>
    <property type="project" value="InterPro"/>
</dbReference>
<dbReference type="InterPro" id="IPR050493">
    <property type="entry name" value="FAD-dep_Monooxygenase_BioMet"/>
</dbReference>
<accession>A0A423W1T9</accession>
<dbReference type="SUPFAM" id="SSF54373">
    <property type="entry name" value="FAD-linked reductases, C-terminal domain"/>
    <property type="match status" value="1"/>
</dbReference>
<dbReference type="OrthoDB" id="16820at2759"/>
<evidence type="ECO:0000256" key="1">
    <source>
        <dbReference type="ARBA" id="ARBA00007992"/>
    </source>
</evidence>
<comment type="similarity">
    <text evidence="1">Belongs to the paxM FAD-dependent monooxygenase family.</text>
</comment>
<gene>
    <name evidence="7" type="ORF">VSDG_04761</name>
</gene>
<dbReference type="Pfam" id="PF01494">
    <property type="entry name" value="FAD_binding_3"/>
    <property type="match status" value="1"/>
</dbReference>
<protein>
    <recommendedName>
        <fullName evidence="6">FAD-binding domain-containing protein</fullName>
    </recommendedName>
</protein>
<evidence type="ECO:0000313" key="8">
    <source>
        <dbReference type="Proteomes" id="UP000284375"/>
    </source>
</evidence>
<evidence type="ECO:0000259" key="6">
    <source>
        <dbReference type="Pfam" id="PF01494"/>
    </source>
</evidence>
<keyword evidence="4" id="KW-0560">Oxidoreductase</keyword>
<feature type="domain" description="FAD-binding" evidence="6">
    <location>
        <begin position="8"/>
        <end position="368"/>
    </location>
</feature>
<dbReference type="PANTHER" id="PTHR13789">
    <property type="entry name" value="MONOOXYGENASE"/>
    <property type="match status" value="1"/>
</dbReference>
<dbReference type="InterPro" id="IPR002938">
    <property type="entry name" value="FAD-bd"/>
</dbReference>
<dbReference type="PANTHER" id="PTHR13789:SF147">
    <property type="entry name" value="PUTATIVE (AFU_ORTHOLOGUE AFUA_2G01950)-RELATED"/>
    <property type="match status" value="1"/>
</dbReference>
<dbReference type="InterPro" id="IPR036188">
    <property type="entry name" value="FAD/NAD-bd_sf"/>
</dbReference>